<dbReference type="InterPro" id="IPR057251">
    <property type="entry name" value="FP_C"/>
</dbReference>
<proteinExistence type="predicted"/>
<keyword evidence="3" id="KW-1185">Reference proteome</keyword>
<reference evidence="2 3" key="1">
    <citation type="submission" date="2017-07" db="EMBL/GenBank/DDBJ databases">
        <authorList>
            <person name="Talla V."/>
            <person name="Backstrom N."/>
        </authorList>
    </citation>
    <scope>NUCLEOTIDE SEQUENCE [LARGE SCALE GENOMIC DNA]</scope>
</reference>
<sequence>MGKEGYVTLHIIMPKGNGAQETVQLSKNIVRMLDISDTYNTMMYINDSHDSQASIGESGKVLTSTVSASNGVLRGMLTAWHCRSGKVLTGTVSVSNGVLRGMLTAWQGRSVTNKPCLSTFVLVSYNEDQLNLKKINGANQFPEPLLKEANLLSFPVHGLISTIEQKIASMEQQARDFNVEITNIPERRGESLVQEMAKKHEYKHVWYKHGTILVRKTDVSPVLVIKNNSDGNKLTK</sequence>
<evidence type="ECO:0000313" key="2">
    <source>
        <dbReference type="EMBL" id="VVD05128.1"/>
    </source>
</evidence>
<feature type="domain" description="FP protein C-terminal" evidence="1">
    <location>
        <begin position="194"/>
        <end position="234"/>
    </location>
</feature>
<dbReference type="Proteomes" id="UP000324832">
    <property type="component" value="Unassembled WGS sequence"/>
</dbReference>
<evidence type="ECO:0000313" key="3">
    <source>
        <dbReference type="Proteomes" id="UP000324832"/>
    </source>
</evidence>
<dbReference type="Pfam" id="PF25298">
    <property type="entry name" value="Baculo_FP_2nd"/>
    <property type="match status" value="1"/>
</dbReference>
<gene>
    <name evidence="2" type="ORF">LSINAPIS_LOCUS14732</name>
</gene>
<protein>
    <recommendedName>
        <fullName evidence="1">FP protein C-terminal domain-containing protein</fullName>
    </recommendedName>
</protein>
<organism evidence="2 3">
    <name type="scientific">Leptidea sinapis</name>
    <dbReference type="NCBI Taxonomy" id="189913"/>
    <lineage>
        <taxon>Eukaryota</taxon>
        <taxon>Metazoa</taxon>
        <taxon>Ecdysozoa</taxon>
        <taxon>Arthropoda</taxon>
        <taxon>Hexapoda</taxon>
        <taxon>Insecta</taxon>
        <taxon>Pterygota</taxon>
        <taxon>Neoptera</taxon>
        <taxon>Endopterygota</taxon>
        <taxon>Lepidoptera</taxon>
        <taxon>Glossata</taxon>
        <taxon>Ditrysia</taxon>
        <taxon>Papilionoidea</taxon>
        <taxon>Pieridae</taxon>
        <taxon>Dismorphiinae</taxon>
        <taxon>Leptidea</taxon>
    </lineage>
</organism>
<evidence type="ECO:0000259" key="1">
    <source>
        <dbReference type="Pfam" id="PF25298"/>
    </source>
</evidence>
<accession>A0A5E4R3Z6</accession>
<name>A0A5E4R3Z6_9NEOP</name>
<dbReference type="AlphaFoldDB" id="A0A5E4R3Z6"/>
<dbReference type="EMBL" id="FZQP02006935">
    <property type="protein sequence ID" value="VVD05128.1"/>
    <property type="molecule type" value="Genomic_DNA"/>
</dbReference>